<feature type="domain" description="HicB-like antitoxin of toxin-antitoxin system" evidence="1">
    <location>
        <begin position="3"/>
        <end position="67"/>
    </location>
</feature>
<dbReference type="RefSeq" id="WP_073551682.1">
    <property type="nucleotide sequence ID" value="NZ_CAWMVK010000027.1"/>
</dbReference>
<sequence length="81" mass="8695">MKYAIVIEKAESNYGAYVPDLPGCVATGQTIEETLQQIQEAIAFHLEGMLLHGEVIPEPTSLCQYVDVQAPSVEQAASTSA</sequence>
<dbReference type="Gene3D" id="3.30.160.250">
    <property type="match status" value="1"/>
</dbReference>
<comment type="caution">
    <text evidence="2">The sequence shown here is derived from an EMBL/GenBank/DDBJ whole genome shotgun (WGS) entry which is preliminary data.</text>
</comment>
<evidence type="ECO:0000313" key="3">
    <source>
        <dbReference type="Proteomes" id="UP000185984"/>
    </source>
</evidence>
<keyword evidence="3" id="KW-1185">Reference proteome</keyword>
<organism evidence="2 3">
    <name type="scientific">Chroogloeocystis siderophila 5.2 s.c.1</name>
    <dbReference type="NCBI Taxonomy" id="247279"/>
    <lineage>
        <taxon>Bacteria</taxon>
        <taxon>Bacillati</taxon>
        <taxon>Cyanobacteriota</taxon>
        <taxon>Cyanophyceae</taxon>
        <taxon>Oscillatoriophycideae</taxon>
        <taxon>Chroococcales</taxon>
        <taxon>Chroococcaceae</taxon>
        <taxon>Chroogloeocystis</taxon>
    </lineage>
</organism>
<dbReference type="InterPro" id="IPR051404">
    <property type="entry name" value="TA_system_antitoxin"/>
</dbReference>
<dbReference type="PANTHER" id="PTHR34504:SF2">
    <property type="entry name" value="UPF0150 PROTEIN SSL0259"/>
    <property type="match status" value="1"/>
</dbReference>
<dbReference type="InterPro" id="IPR031807">
    <property type="entry name" value="HicB-like"/>
</dbReference>
<dbReference type="OrthoDB" id="5419659at2"/>
<dbReference type="Proteomes" id="UP000185984">
    <property type="component" value="Unassembled WGS sequence"/>
</dbReference>
<protein>
    <recommendedName>
        <fullName evidence="1">HicB-like antitoxin of toxin-antitoxin system domain-containing protein</fullName>
    </recommendedName>
</protein>
<gene>
    <name evidence="2" type="ORF">NIES1031_22595</name>
</gene>
<dbReference type="AlphaFoldDB" id="A0A1U7HB89"/>
<dbReference type="PANTHER" id="PTHR34504">
    <property type="entry name" value="ANTITOXIN HICB"/>
    <property type="match status" value="1"/>
</dbReference>
<dbReference type="EMBL" id="MRCC01000033">
    <property type="protein sequence ID" value="OKH20857.1"/>
    <property type="molecule type" value="Genomic_DNA"/>
</dbReference>
<dbReference type="SUPFAM" id="SSF143100">
    <property type="entry name" value="TTHA1013/TTHA0281-like"/>
    <property type="match status" value="1"/>
</dbReference>
<dbReference type="Pfam" id="PF15919">
    <property type="entry name" value="HicB_lk_antitox"/>
    <property type="match status" value="1"/>
</dbReference>
<reference evidence="2 3" key="1">
    <citation type="submission" date="2016-11" db="EMBL/GenBank/DDBJ databases">
        <title>Draft Genome Sequences of Nine Cyanobacterial Strains from Diverse Habitats.</title>
        <authorList>
            <person name="Zhu T."/>
            <person name="Hou S."/>
            <person name="Lu X."/>
            <person name="Hess W.R."/>
        </authorList>
    </citation>
    <scope>NUCLEOTIDE SEQUENCE [LARGE SCALE GENOMIC DNA]</scope>
    <source>
        <strain evidence="2 3">5.2 s.c.1</strain>
    </source>
</reference>
<evidence type="ECO:0000259" key="1">
    <source>
        <dbReference type="Pfam" id="PF15919"/>
    </source>
</evidence>
<dbReference type="STRING" id="247279.NIES1031_22595"/>
<accession>A0A1U7HB89</accession>
<name>A0A1U7HB89_9CHRO</name>
<dbReference type="InterPro" id="IPR035069">
    <property type="entry name" value="TTHA1013/TTHA0281-like"/>
</dbReference>
<evidence type="ECO:0000313" key="2">
    <source>
        <dbReference type="EMBL" id="OKH20857.1"/>
    </source>
</evidence>
<proteinExistence type="predicted"/>